<dbReference type="EMBL" id="LR812490">
    <property type="protein sequence ID" value="CAC5342543.1"/>
    <property type="molecule type" value="Genomic_DNA"/>
</dbReference>
<evidence type="ECO:0000313" key="2">
    <source>
        <dbReference type="EMBL" id="CAC5342543.1"/>
    </source>
</evidence>
<comment type="caution">
    <text evidence="2">The sequence shown here is derived from an EMBL/GenBank/DDBJ whole genome shotgun (WGS) entry which is preliminary data.</text>
</comment>
<organism evidence="2 3">
    <name type="scientific">Planktothrix rubescens CCAP 1459/22</name>
    <dbReference type="NCBI Taxonomy" id="329571"/>
    <lineage>
        <taxon>Bacteria</taxon>
        <taxon>Bacillati</taxon>
        <taxon>Cyanobacteriota</taxon>
        <taxon>Cyanophyceae</taxon>
        <taxon>Oscillatoriophycideae</taxon>
        <taxon>Oscillatoriales</taxon>
        <taxon>Microcoleaceae</taxon>
        <taxon>Planktothrix</taxon>
    </lineage>
</organism>
<gene>
    <name evidence="2" type="ORF">PLAN_20050</name>
</gene>
<dbReference type="Pfam" id="PF26355">
    <property type="entry name" value="HTH_VMAP-M9"/>
    <property type="match status" value="1"/>
</dbReference>
<reference evidence="2" key="1">
    <citation type="submission" date="2020-05" db="EMBL/GenBank/DDBJ databases">
        <authorList>
            <consortium name="Genoscope - CEA"/>
            <person name="William W."/>
        </authorList>
    </citation>
    <scope>NUCLEOTIDE SEQUENCE [LARGE SCALE GENOMIC DNA]</scope>
    <source>
        <strain evidence="2">PCC 7821</strain>
    </source>
</reference>
<dbReference type="AlphaFoldDB" id="A0A6J7ZJW7"/>
<proteinExistence type="predicted"/>
<dbReference type="Proteomes" id="UP000196521">
    <property type="component" value="Chromosome"/>
</dbReference>
<sequence length="85" mass="9846">MTIEEAVLFLDSVHKQEHLNDVHILVLRQTWEGRSYPEIAKSAGYDAEYIKFVGFQLWQVLSRVCGEKVTKSNVQSVLRRKAQQV</sequence>
<protein>
    <recommendedName>
        <fullName evidence="1">vWA-MoxR associated protein N-terminal HTH domain-containing protein</fullName>
    </recommendedName>
</protein>
<name>A0A6J7ZJW7_PLARU</name>
<accession>A0A6J7ZJW7</accession>
<evidence type="ECO:0000259" key="1">
    <source>
        <dbReference type="Pfam" id="PF26355"/>
    </source>
</evidence>
<dbReference type="InterPro" id="IPR058651">
    <property type="entry name" value="HTH_VMAP-M9"/>
</dbReference>
<feature type="domain" description="vWA-MoxR associated protein N-terminal HTH" evidence="1">
    <location>
        <begin position="1"/>
        <end position="80"/>
    </location>
</feature>
<dbReference type="EMBL" id="CZCZ02000012">
    <property type="protein sequence ID" value="CAC5342543.1"/>
    <property type="molecule type" value="Genomic_DNA"/>
</dbReference>
<keyword evidence="3" id="KW-1185">Reference proteome</keyword>
<evidence type="ECO:0000313" key="3">
    <source>
        <dbReference type="Proteomes" id="UP000196521"/>
    </source>
</evidence>